<protein>
    <submittedName>
        <fullName evidence="1">Uncharacterized protein</fullName>
    </submittedName>
</protein>
<name>A0A8X6MPR5_NEPPI</name>
<proteinExistence type="predicted"/>
<evidence type="ECO:0000313" key="2">
    <source>
        <dbReference type="Proteomes" id="UP000887013"/>
    </source>
</evidence>
<evidence type="ECO:0000313" key="1">
    <source>
        <dbReference type="EMBL" id="GFS71478.1"/>
    </source>
</evidence>
<accession>A0A8X6MPR5</accession>
<gene>
    <name evidence="1" type="ORF">NPIL_55451</name>
</gene>
<reference evidence="1" key="1">
    <citation type="submission" date="2020-08" db="EMBL/GenBank/DDBJ databases">
        <title>Multicomponent nature underlies the extraordinary mechanical properties of spider dragline silk.</title>
        <authorList>
            <person name="Kono N."/>
            <person name="Nakamura H."/>
            <person name="Mori M."/>
            <person name="Yoshida Y."/>
            <person name="Ohtoshi R."/>
            <person name="Malay A.D."/>
            <person name="Moran D.A.P."/>
            <person name="Tomita M."/>
            <person name="Numata K."/>
            <person name="Arakawa K."/>
        </authorList>
    </citation>
    <scope>NUCLEOTIDE SEQUENCE</scope>
</reference>
<dbReference type="EMBL" id="BMAW01000918">
    <property type="protein sequence ID" value="GFS71478.1"/>
    <property type="molecule type" value="Genomic_DNA"/>
</dbReference>
<sequence length="116" mass="12972">MTKYVGVIESEFALTFREKETLRKIAATPRSAVSIDHPMLVILRTAHNAGSHTRKRQGHTCAAISHFLGCAPPGQWTGQQLRTKLTIYLVPPLRVKGSIDFTTLISCQKAWMLYCC</sequence>
<dbReference type="AlphaFoldDB" id="A0A8X6MPR5"/>
<comment type="caution">
    <text evidence="1">The sequence shown here is derived from an EMBL/GenBank/DDBJ whole genome shotgun (WGS) entry which is preliminary data.</text>
</comment>
<organism evidence="1 2">
    <name type="scientific">Nephila pilipes</name>
    <name type="common">Giant wood spider</name>
    <name type="synonym">Nephila maculata</name>
    <dbReference type="NCBI Taxonomy" id="299642"/>
    <lineage>
        <taxon>Eukaryota</taxon>
        <taxon>Metazoa</taxon>
        <taxon>Ecdysozoa</taxon>
        <taxon>Arthropoda</taxon>
        <taxon>Chelicerata</taxon>
        <taxon>Arachnida</taxon>
        <taxon>Araneae</taxon>
        <taxon>Araneomorphae</taxon>
        <taxon>Entelegynae</taxon>
        <taxon>Araneoidea</taxon>
        <taxon>Nephilidae</taxon>
        <taxon>Nephila</taxon>
    </lineage>
</organism>
<keyword evidence="2" id="KW-1185">Reference proteome</keyword>
<dbReference type="Proteomes" id="UP000887013">
    <property type="component" value="Unassembled WGS sequence"/>
</dbReference>